<dbReference type="SUPFAM" id="SSF53335">
    <property type="entry name" value="S-adenosyl-L-methionine-dependent methyltransferases"/>
    <property type="match status" value="1"/>
</dbReference>
<feature type="binding site" evidence="15">
    <location>
        <position position="492"/>
    </location>
    <ligand>
        <name>S-adenosyl-L-methionine</name>
        <dbReference type="ChEBI" id="CHEBI:59789"/>
    </ligand>
</feature>
<dbReference type="VEuPathDB" id="FungiDB:GVI51_J10351"/>
<dbReference type="VEuPathDB" id="FungiDB:B1J91_J10516g"/>
<feature type="binding site" evidence="15">
    <location>
        <begin position="442"/>
        <end position="445"/>
    </location>
    <ligand>
        <name>S-adenosyl-L-methionine</name>
        <dbReference type="ChEBI" id="CHEBI:59789"/>
    </ligand>
</feature>
<evidence type="ECO:0000256" key="15">
    <source>
        <dbReference type="PIRSR" id="PIRSR017570-1"/>
    </source>
</evidence>
<dbReference type="Gene3D" id="3.40.50.150">
    <property type="entry name" value="Vaccinia Virus protein VP39"/>
    <property type="match status" value="1"/>
</dbReference>
<dbReference type="EC" id="2.1.1.360" evidence="2 14"/>
<dbReference type="GO" id="GO:0000725">
    <property type="term" value="P:recombinational repair"/>
    <property type="evidence" value="ECO:0007669"/>
    <property type="project" value="EnsemblFungi"/>
</dbReference>
<comment type="function">
    <text evidence="14">Histone methyltransferase that specifically trimethylates histone H3 to form H3K79me3. This methylation is required for telomere silencing and for the pachytene checkpoint during the meiotic cell cycle by allowing the recruitment of RAD9 to double strand breaks. Nucleosomes are preferred as substrate compared to free histone.</text>
</comment>
<dbReference type="InterPro" id="IPR030445">
    <property type="entry name" value="H3-K79_meTrfase"/>
</dbReference>
<feature type="compositionally biased region" description="Basic and acidic residues" evidence="16">
    <location>
        <begin position="290"/>
        <end position="300"/>
    </location>
</feature>
<dbReference type="Proteomes" id="UP000054886">
    <property type="component" value="Unassembled WGS sequence"/>
</dbReference>
<dbReference type="PIRSF" id="PIRSF017570">
    <property type="entry name" value="Histone_H3-K79_MeTrfase"/>
    <property type="match status" value="1"/>
</dbReference>
<feature type="compositionally biased region" description="Polar residues" evidence="16">
    <location>
        <begin position="49"/>
        <end position="66"/>
    </location>
</feature>
<dbReference type="VEuPathDB" id="FungiDB:CAGL0J10516g"/>
<dbReference type="InterPro" id="IPR025789">
    <property type="entry name" value="DOT1_dom"/>
</dbReference>
<feature type="domain" description="DOT1" evidence="17">
    <location>
        <begin position="321"/>
        <end position="638"/>
    </location>
</feature>
<dbReference type="GO" id="GO:0006301">
    <property type="term" value="P:DNA damage tolerance"/>
    <property type="evidence" value="ECO:0007669"/>
    <property type="project" value="EnsemblFungi"/>
</dbReference>
<dbReference type="VEuPathDB" id="FungiDB:GWK60_J10329"/>
<evidence type="ECO:0000256" key="9">
    <source>
        <dbReference type="ARBA" id="ARBA00023015"/>
    </source>
</evidence>
<dbReference type="GO" id="GO:0000786">
    <property type="term" value="C:nucleosome"/>
    <property type="evidence" value="ECO:0007669"/>
    <property type="project" value="InterPro"/>
</dbReference>
<evidence type="ECO:0000256" key="13">
    <source>
        <dbReference type="ARBA" id="ARBA00047770"/>
    </source>
</evidence>
<feature type="binding site" evidence="15">
    <location>
        <begin position="529"/>
        <end position="530"/>
    </location>
    <ligand>
        <name>S-adenosyl-L-methionine</name>
        <dbReference type="ChEBI" id="CHEBI:59789"/>
    </ligand>
</feature>
<dbReference type="InterPro" id="IPR029063">
    <property type="entry name" value="SAM-dependent_MTases_sf"/>
</dbReference>
<evidence type="ECO:0000256" key="12">
    <source>
        <dbReference type="ARBA" id="ARBA00029821"/>
    </source>
</evidence>
<evidence type="ECO:0000256" key="1">
    <source>
        <dbReference type="ARBA" id="ARBA00004123"/>
    </source>
</evidence>
<dbReference type="GO" id="GO:0031509">
    <property type="term" value="P:subtelomeric heterochromatin formation"/>
    <property type="evidence" value="ECO:0007669"/>
    <property type="project" value="EnsemblFungi"/>
</dbReference>
<evidence type="ECO:0000313" key="18">
    <source>
        <dbReference type="EMBL" id="KTB10139.1"/>
    </source>
</evidence>
<dbReference type="GO" id="GO:0042393">
    <property type="term" value="F:histone binding"/>
    <property type="evidence" value="ECO:0007669"/>
    <property type="project" value="InterPro"/>
</dbReference>
<organism evidence="18 19">
    <name type="scientific">Candida glabrata</name>
    <name type="common">Yeast</name>
    <name type="synonym">Torulopsis glabrata</name>
    <dbReference type="NCBI Taxonomy" id="5478"/>
    <lineage>
        <taxon>Eukaryota</taxon>
        <taxon>Fungi</taxon>
        <taxon>Dikarya</taxon>
        <taxon>Ascomycota</taxon>
        <taxon>Saccharomycotina</taxon>
        <taxon>Saccharomycetes</taxon>
        <taxon>Saccharomycetales</taxon>
        <taxon>Saccharomycetaceae</taxon>
        <taxon>Nakaseomyces</taxon>
    </lineage>
</organism>
<evidence type="ECO:0000256" key="8">
    <source>
        <dbReference type="ARBA" id="ARBA00022853"/>
    </source>
</evidence>
<dbReference type="GO" id="GO:0031571">
    <property type="term" value="P:mitotic G1 DNA damage checkpoint signaling"/>
    <property type="evidence" value="ECO:0007669"/>
    <property type="project" value="EnsemblFungi"/>
</dbReference>
<dbReference type="PhylomeDB" id="A0A0W0DE84"/>
<evidence type="ECO:0000256" key="2">
    <source>
        <dbReference type="ARBA" id="ARBA00012190"/>
    </source>
</evidence>
<comment type="similarity">
    <text evidence="14">Belongs to the class I-like SAM-binding methyltransferase superfamily. DOT1 family.</text>
</comment>
<feature type="region of interest" description="Disordered" evidence="16">
    <location>
        <begin position="112"/>
        <end position="211"/>
    </location>
</feature>
<dbReference type="GO" id="GO:0000781">
    <property type="term" value="C:chromosome, telomeric region"/>
    <property type="evidence" value="ECO:0007669"/>
    <property type="project" value="GOC"/>
</dbReference>
<evidence type="ECO:0000256" key="11">
    <source>
        <dbReference type="ARBA" id="ARBA00023242"/>
    </source>
</evidence>
<evidence type="ECO:0000256" key="14">
    <source>
        <dbReference type="PIRNR" id="PIRNR017570"/>
    </source>
</evidence>
<dbReference type="SMR" id="A0A0W0DE84"/>
<dbReference type="EMBL" id="LLZZ01000064">
    <property type="protein sequence ID" value="KTB10139.1"/>
    <property type="molecule type" value="Genomic_DNA"/>
</dbReference>
<protein>
    <recommendedName>
        <fullName evidence="3 14">Histone-lysine N-methyltransferase, H3 lysine-79 specific</fullName>
        <ecNumber evidence="2 14">2.1.1.360</ecNumber>
    </recommendedName>
    <alternativeName>
        <fullName evidence="12 14">Histone H3-K79 methyltransferase</fullName>
    </alternativeName>
</protein>
<evidence type="ECO:0000256" key="16">
    <source>
        <dbReference type="SAM" id="MobiDB-lite"/>
    </source>
</evidence>
<feature type="compositionally biased region" description="Basic and acidic residues" evidence="16">
    <location>
        <begin position="68"/>
        <end position="83"/>
    </location>
</feature>
<evidence type="ECO:0000259" key="17">
    <source>
        <dbReference type="PROSITE" id="PS51569"/>
    </source>
</evidence>
<dbReference type="GO" id="GO:0006334">
    <property type="term" value="P:nucleosome assembly"/>
    <property type="evidence" value="ECO:0007669"/>
    <property type="project" value="EnsemblFungi"/>
</dbReference>
<feature type="compositionally biased region" description="Basic residues" evidence="16">
    <location>
        <begin position="182"/>
        <end position="194"/>
    </location>
</feature>
<dbReference type="PANTHER" id="PTHR21451">
    <property type="entry name" value="HISTONE H3 METHYLTRANSFERASE"/>
    <property type="match status" value="1"/>
</dbReference>
<dbReference type="PANTHER" id="PTHR21451:SF0">
    <property type="entry name" value="HISTONE-LYSINE N-METHYLTRANSFERASE, H3 LYSINE-79 SPECIFIC"/>
    <property type="match status" value="1"/>
</dbReference>
<dbReference type="OMA" id="DFLHIIY"/>
<keyword evidence="9 14" id="KW-0805">Transcription regulation</keyword>
<dbReference type="GO" id="GO:0031452">
    <property type="term" value="P:negative regulation of heterochromatin formation"/>
    <property type="evidence" value="ECO:0007669"/>
    <property type="project" value="EnsemblFungi"/>
</dbReference>
<dbReference type="Gene3D" id="1.10.260.170">
    <property type="match status" value="1"/>
</dbReference>
<dbReference type="InterPro" id="IPR021162">
    <property type="entry name" value="Dot1"/>
</dbReference>
<dbReference type="FunFam" id="3.40.50.150:FF:000033">
    <property type="entry name" value="Histone-lysine N-methyltransferase, H3 lysine-79 specific"/>
    <property type="match status" value="1"/>
</dbReference>
<evidence type="ECO:0000256" key="4">
    <source>
        <dbReference type="ARBA" id="ARBA00022603"/>
    </source>
</evidence>
<keyword evidence="6 14" id="KW-0949">S-adenosyl-L-methionine</keyword>
<proteinExistence type="inferred from homology"/>
<evidence type="ECO:0000256" key="6">
    <source>
        <dbReference type="ARBA" id="ARBA00022691"/>
    </source>
</evidence>
<feature type="binding site" evidence="15">
    <location>
        <begin position="465"/>
        <end position="474"/>
    </location>
    <ligand>
        <name>S-adenosyl-L-methionine</name>
        <dbReference type="ChEBI" id="CHEBI:59789"/>
    </ligand>
</feature>
<dbReference type="GO" id="GO:0070911">
    <property type="term" value="P:global genome nucleotide-excision repair"/>
    <property type="evidence" value="ECO:0007669"/>
    <property type="project" value="EnsemblFungi"/>
</dbReference>
<comment type="catalytic activity">
    <reaction evidence="13 14">
        <text>L-lysyl(79)-[histone H3] + 3 S-adenosyl-L-methionine = N(6),N(6),N(6)-trimethyl-L-lysyl(79)-[histone H3] + 3 S-adenosyl-L-homocysteine + 3 H(+)</text>
        <dbReference type="Rhea" id="RHEA:60328"/>
        <dbReference type="Rhea" id="RHEA-COMP:15549"/>
        <dbReference type="Rhea" id="RHEA-COMP:15552"/>
        <dbReference type="ChEBI" id="CHEBI:15378"/>
        <dbReference type="ChEBI" id="CHEBI:29969"/>
        <dbReference type="ChEBI" id="CHEBI:57856"/>
        <dbReference type="ChEBI" id="CHEBI:59789"/>
        <dbReference type="ChEBI" id="CHEBI:61961"/>
        <dbReference type="EC" id="2.1.1.360"/>
    </reaction>
</comment>
<dbReference type="GO" id="GO:0032259">
    <property type="term" value="P:methylation"/>
    <property type="evidence" value="ECO:0007669"/>
    <property type="project" value="UniProtKB-KW"/>
</dbReference>
<keyword evidence="11 14" id="KW-0539">Nucleus</keyword>
<dbReference type="GO" id="GO:0140956">
    <property type="term" value="F:histone H3K79 trimethyltransferase activity"/>
    <property type="evidence" value="ECO:0007669"/>
    <property type="project" value="UniProtKB-EC"/>
</dbReference>
<dbReference type="Pfam" id="PF08123">
    <property type="entry name" value="DOT1"/>
    <property type="match status" value="1"/>
</dbReference>
<name>A0A0W0DE84_CANGB</name>
<sequence length="652" mass="74615">MQEGLKLAERYNASLGSSQTYPIDNHHDKESSTDVATDDIMEKDLHSGKTISSQNSLDGSEASTPVHQLERPTIDVSERNDSRRKFRKKTSLDDLLDQASKFQPQYEYSFPTSFLRKRKAPQSNESDGEEEAKQNRTNKIVKQKKTKKNVKVTSKSKASVPIEEKHTINKQPKKTGTGGMKRGPKPGRKKKSQKNTKNSIKKESTNAINNHKMYEMDSASSRFAEHKNSTNSESANNSFIDWSLPKFSPPYQIFDIDNINSYSNFQGQIYSSASLTKHHNEIGSKTPFSRNRDGSKSPIDDGQGKLIGLRSILYPDYYEEYLMDYKKVNFRYDGMAEIGKIMEYVGRIYLPEKYQKEYKETVVDIYNTAYDNKDLALSISTVEKYNQFVGSIPKAEIVNHLAATKELPRSFLHDFLQIVYTRSIHPYASKLKQYKAFSNYVYGELLPGFLTDVYSKCGLSKNHLFMDLGSGVGNCVIQASLEFGCRESFGCEIMEAASELTEIQMREYSNRCKLFGFKQSKIDYSLRKSFINNEKVESLIPECDVLLVNNFLFDGKLNYEVTKLLQKTKVGCKIISLKNIRASGYTLDTVNIESVLNRLEVKKYRLDNNSVSWTHNGGEYFISTVLDRIDESLLDPQKRDRRNTHRPAKYTR</sequence>
<keyword evidence="8 14" id="KW-0156">Chromatin regulator</keyword>
<evidence type="ECO:0000256" key="3">
    <source>
        <dbReference type="ARBA" id="ARBA00020987"/>
    </source>
</evidence>
<keyword evidence="10 14" id="KW-0804">Transcription</keyword>
<dbReference type="GO" id="GO:0051598">
    <property type="term" value="P:meiotic recombination checkpoint signaling"/>
    <property type="evidence" value="ECO:0007669"/>
    <property type="project" value="EnsemblFungi"/>
</dbReference>
<evidence type="ECO:0000313" key="19">
    <source>
        <dbReference type="Proteomes" id="UP000054886"/>
    </source>
</evidence>
<comment type="caution">
    <text evidence="18">The sequence shown here is derived from an EMBL/GenBank/DDBJ whole genome shotgun (WGS) entry which is preliminary data.</text>
</comment>
<keyword evidence="4 14" id="KW-0489">Methyltransferase</keyword>
<feature type="region of interest" description="Disordered" evidence="16">
    <location>
        <begin position="281"/>
        <end position="300"/>
    </location>
</feature>
<dbReference type="GO" id="GO:0005634">
    <property type="term" value="C:nucleus"/>
    <property type="evidence" value="ECO:0007669"/>
    <property type="project" value="UniProtKB-SubCell"/>
</dbReference>
<feature type="region of interest" description="Disordered" evidence="16">
    <location>
        <begin position="15"/>
        <end position="90"/>
    </location>
</feature>
<accession>A0A0W0DE84</accession>
<feature type="compositionally biased region" description="Basic residues" evidence="16">
    <location>
        <begin position="139"/>
        <end position="150"/>
    </location>
</feature>
<evidence type="ECO:0000256" key="5">
    <source>
        <dbReference type="ARBA" id="ARBA00022679"/>
    </source>
</evidence>
<dbReference type="PROSITE" id="PS51569">
    <property type="entry name" value="DOT1"/>
    <property type="match status" value="1"/>
</dbReference>
<keyword evidence="5 14" id="KW-0808">Transferase</keyword>
<comment type="subcellular location">
    <subcellularLocation>
        <location evidence="1 14">Nucleus</location>
    </subcellularLocation>
</comment>
<keyword evidence="7" id="KW-0677">Repeat</keyword>
<evidence type="ECO:0000256" key="10">
    <source>
        <dbReference type="ARBA" id="ARBA00023163"/>
    </source>
</evidence>
<reference evidence="18 19" key="1">
    <citation type="submission" date="2015-10" db="EMBL/GenBank/DDBJ databases">
        <title>Draft genomes sequences of Candida glabrata isolates 1A, 1B, 2A, 2B, 3A and 3B.</title>
        <authorList>
            <person name="Haavelsrud O.E."/>
            <person name="Gaustad P."/>
        </authorList>
    </citation>
    <scope>NUCLEOTIDE SEQUENCE [LARGE SCALE GENOMIC DNA]</scope>
    <source>
        <strain evidence="18">910700640</strain>
    </source>
</reference>
<gene>
    <name evidence="18" type="ORF">AO440_003217</name>
</gene>
<evidence type="ECO:0000256" key="7">
    <source>
        <dbReference type="ARBA" id="ARBA00022737"/>
    </source>
</evidence>
<dbReference type="GO" id="GO:0031573">
    <property type="term" value="P:mitotic intra-S DNA damage checkpoint signaling"/>
    <property type="evidence" value="ECO:0007669"/>
    <property type="project" value="EnsemblFungi"/>
</dbReference>
<dbReference type="AlphaFoldDB" id="A0A0W0DE84"/>